<dbReference type="EMBL" id="LDAU01000196">
    <property type="protein sequence ID" value="KRX00079.1"/>
    <property type="molecule type" value="Genomic_DNA"/>
</dbReference>
<keyword evidence="1" id="KW-0175">Coiled coil</keyword>
<accession>A0A0V0QCY3</accession>
<evidence type="ECO:0000313" key="2">
    <source>
        <dbReference type="EMBL" id="KRX00079.1"/>
    </source>
</evidence>
<dbReference type="AlphaFoldDB" id="A0A0V0QCY3"/>
<protein>
    <submittedName>
        <fullName evidence="2">Uncharacterized protein</fullName>
    </submittedName>
</protein>
<organism evidence="2 3">
    <name type="scientific">Pseudocohnilembus persalinus</name>
    <name type="common">Ciliate</name>
    <dbReference type="NCBI Taxonomy" id="266149"/>
    <lineage>
        <taxon>Eukaryota</taxon>
        <taxon>Sar</taxon>
        <taxon>Alveolata</taxon>
        <taxon>Ciliophora</taxon>
        <taxon>Intramacronucleata</taxon>
        <taxon>Oligohymenophorea</taxon>
        <taxon>Scuticociliatia</taxon>
        <taxon>Philasterida</taxon>
        <taxon>Pseudocohnilembidae</taxon>
        <taxon>Pseudocohnilembus</taxon>
    </lineage>
</organism>
<gene>
    <name evidence="2" type="ORF">PPERSA_07276</name>
</gene>
<name>A0A0V0QCY3_PSEPJ</name>
<feature type="coiled-coil region" evidence="1">
    <location>
        <begin position="86"/>
        <end position="184"/>
    </location>
</feature>
<dbReference type="InParanoid" id="A0A0V0QCY3"/>
<sequence length="325" mass="38828">MDQLNQQLIAEKLKELSQSENIQNSTGQKVEPIKQLIKAIDQSQLKPEEKQQLNKLLIKQLIEFGAEIERKAILTAKLTDEQKSEISDYEKEYAFNQQKKQQLQQLCQVISQNIKHIEKQKDIFKQQEEVKRSETKKKYQESIEDIKDKLDNQEKESQELKLKTEELKIKLEEEKKAFQESQDLFGQETKKKVEDMMSKLNEMKVQSEKMMEIRTKIGEKTNEERTLKLQIVLFQKKFEEHSQKIEQTREFLEKFEIDLLKIKFQQKKATDEYEEYQLHEKIGDVQSLKINNLNQKLTEEIDQLKTQQGQLRNEILQIQEKIKKL</sequence>
<feature type="coiled-coil region" evidence="1">
    <location>
        <begin position="287"/>
        <end position="321"/>
    </location>
</feature>
<evidence type="ECO:0000256" key="1">
    <source>
        <dbReference type="SAM" id="Coils"/>
    </source>
</evidence>
<keyword evidence="3" id="KW-1185">Reference proteome</keyword>
<proteinExistence type="predicted"/>
<evidence type="ECO:0000313" key="3">
    <source>
        <dbReference type="Proteomes" id="UP000054937"/>
    </source>
</evidence>
<reference evidence="2 3" key="1">
    <citation type="journal article" date="2015" name="Sci. Rep.">
        <title>Genome of the facultative scuticociliatosis pathogen Pseudocohnilembus persalinus provides insight into its virulence through horizontal gene transfer.</title>
        <authorList>
            <person name="Xiong J."/>
            <person name="Wang G."/>
            <person name="Cheng J."/>
            <person name="Tian M."/>
            <person name="Pan X."/>
            <person name="Warren A."/>
            <person name="Jiang C."/>
            <person name="Yuan D."/>
            <person name="Miao W."/>
        </authorList>
    </citation>
    <scope>NUCLEOTIDE SEQUENCE [LARGE SCALE GENOMIC DNA]</scope>
    <source>
        <strain evidence="2">36N120E</strain>
    </source>
</reference>
<dbReference type="Proteomes" id="UP000054937">
    <property type="component" value="Unassembled WGS sequence"/>
</dbReference>
<comment type="caution">
    <text evidence="2">The sequence shown here is derived from an EMBL/GenBank/DDBJ whole genome shotgun (WGS) entry which is preliminary data.</text>
</comment>